<keyword evidence="1" id="KW-0812">Transmembrane</keyword>
<protein>
    <submittedName>
        <fullName evidence="2">Uncharacterized protein</fullName>
    </submittedName>
</protein>
<accession>A0A2T1N668</accession>
<feature type="transmembrane region" description="Helical" evidence="1">
    <location>
        <begin position="117"/>
        <end position="135"/>
    </location>
</feature>
<keyword evidence="3" id="KW-1185">Reference proteome</keyword>
<comment type="caution">
    <text evidence="2">The sequence shown here is derived from an EMBL/GenBank/DDBJ whole genome shotgun (WGS) entry which is preliminary data.</text>
</comment>
<keyword evidence="1" id="KW-0472">Membrane</keyword>
<dbReference type="OrthoDB" id="1349006at2"/>
<dbReference type="RefSeq" id="WP_106680520.1">
    <property type="nucleotide sequence ID" value="NZ_JACHWV010000002.1"/>
</dbReference>
<evidence type="ECO:0000313" key="2">
    <source>
        <dbReference type="EMBL" id="PSG87071.1"/>
    </source>
</evidence>
<feature type="transmembrane region" description="Helical" evidence="1">
    <location>
        <begin position="64"/>
        <end position="84"/>
    </location>
</feature>
<evidence type="ECO:0000313" key="3">
    <source>
        <dbReference type="Proteomes" id="UP000238430"/>
    </source>
</evidence>
<dbReference type="Proteomes" id="UP000238430">
    <property type="component" value="Unassembled WGS sequence"/>
</dbReference>
<reference evidence="2 3" key="1">
    <citation type="submission" date="2018-03" db="EMBL/GenBank/DDBJ databases">
        <title>Mesoflavibacter sp. HG37 and Mesoflavibacter sp. HG96 sp.nov., two marine bacteria isolated from seawater of Western Pacific Ocean.</title>
        <authorList>
            <person name="Cheng H."/>
            <person name="Wu Y.-H."/>
            <person name="Guo L.-L."/>
            <person name="Xu X.-W."/>
        </authorList>
    </citation>
    <scope>NUCLEOTIDE SEQUENCE [LARGE SCALE GENOMIC DNA]</scope>
    <source>
        <strain evidence="2 3">KCTC 42117</strain>
    </source>
</reference>
<evidence type="ECO:0000256" key="1">
    <source>
        <dbReference type="SAM" id="Phobius"/>
    </source>
</evidence>
<feature type="transmembrane region" description="Helical" evidence="1">
    <location>
        <begin position="155"/>
        <end position="174"/>
    </location>
</feature>
<gene>
    <name evidence="2" type="ORF">C7H61_13250</name>
</gene>
<name>A0A2T1N668_9FLAO</name>
<dbReference type="EMBL" id="PXOT01000027">
    <property type="protein sequence ID" value="PSG87071.1"/>
    <property type="molecule type" value="Genomic_DNA"/>
</dbReference>
<feature type="transmembrane region" description="Helical" evidence="1">
    <location>
        <begin position="189"/>
        <end position="210"/>
    </location>
</feature>
<sequence length="214" mass="25762">MSEVFNILKNALLISQLISVIIGLLYLFKRKTSYWKWFSVYLVIIFIQEYFWMQGTSIDKQYRIAYYVFIGVPLEYLFFYWLYALKSQKSKKLFMLSTSIYVITVLISVIYKNVDEVFSISVNVGTMILIVLIILEFIKQIKTDDILQFKQNRMFYINLGLILFYIGNYPFHIFGPELYANHLDIWNAYYFYFLTTNILMYILFSIAFIWGKRR</sequence>
<keyword evidence="1" id="KW-1133">Transmembrane helix</keyword>
<organism evidence="2 3">
    <name type="scientific">Mesoflavibacter zeaxanthinifaciens subsp. sabulilitoris</name>
    <dbReference type="NCBI Taxonomy" id="1520893"/>
    <lineage>
        <taxon>Bacteria</taxon>
        <taxon>Pseudomonadati</taxon>
        <taxon>Bacteroidota</taxon>
        <taxon>Flavobacteriia</taxon>
        <taxon>Flavobacteriales</taxon>
        <taxon>Flavobacteriaceae</taxon>
        <taxon>Mesoflavibacter</taxon>
    </lineage>
</organism>
<feature type="transmembrane region" description="Helical" evidence="1">
    <location>
        <begin position="6"/>
        <end position="27"/>
    </location>
</feature>
<proteinExistence type="predicted"/>
<dbReference type="AlphaFoldDB" id="A0A2T1N668"/>
<feature type="transmembrane region" description="Helical" evidence="1">
    <location>
        <begin position="34"/>
        <end position="52"/>
    </location>
</feature>
<feature type="transmembrane region" description="Helical" evidence="1">
    <location>
        <begin position="93"/>
        <end position="111"/>
    </location>
</feature>